<reference evidence="9" key="1">
    <citation type="submission" date="2020-06" db="EMBL/GenBank/DDBJ databases">
        <title>Draft genomic sequecing of Geomonas sp. Red745.</title>
        <authorList>
            <person name="Itoh H."/>
            <person name="Xu Z.X."/>
            <person name="Ushijima N."/>
            <person name="Masuda Y."/>
            <person name="Shiratori Y."/>
            <person name="Senoo K."/>
        </authorList>
    </citation>
    <scope>NUCLEOTIDE SEQUENCE [LARGE SCALE GENOMIC DNA]</scope>
    <source>
        <strain evidence="9">Red745</strain>
    </source>
</reference>
<dbReference type="GO" id="GO:0005886">
    <property type="term" value="C:plasma membrane"/>
    <property type="evidence" value="ECO:0007669"/>
    <property type="project" value="TreeGrafter"/>
</dbReference>
<keyword evidence="5 6" id="KW-0472">Membrane</keyword>
<dbReference type="InterPro" id="IPR007267">
    <property type="entry name" value="GtrA_DPMS_TM"/>
</dbReference>
<organism evidence="8 9">
    <name type="scientific">Geomonas limicola</name>
    <dbReference type="NCBI Taxonomy" id="2740186"/>
    <lineage>
        <taxon>Bacteria</taxon>
        <taxon>Pseudomonadati</taxon>
        <taxon>Thermodesulfobacteriota</taxon>
        <taxon>Desulfuromonadia</taxon>
        <taxon>Geobacterales</taxon>
        <taxon>Geobacteraceae</taxon>
        <taxon>Geomonas</taxon>
    </lineage>
</organism>
<gene>
    <name evidence="8" type="ORF">GMLC_40230</name>
</gene>
<evidence type="ECO:0000259" key="7">
    <source>
        <dbReference type="Pfam" id="PF04138"/>
    </source>
</evidence>
<feature type="domain" description="GtrA/DPMS transmembrane" evidence="7">
    <location>
        <begin position="23"/>
        <end position="137"/>
    </location>
</feature>
<keyword evidence="3 6" id="KW-0812">Transmembrane</keyword>
<accession>A0A6V8NF55</accession>
<dbReference type="GO" id="GO:0000271">
    <property type="term" value="P:polysaccharide biosynthetic process"/>
    <property type="evidence" value="ECO:0007669"/>
    <property type="project" value="InterPro"/>
</dbReference>
<dbReference type="PANTHER" id="PTHR38459">
    <property type="entry name" value="PROPHAGE BACTOPRENOL-LINKED GLUCOSE TRANSLOCASE HOMOLOG"/>
    <property type="match status" value="1"/>
</dbReference>
<evidence type="ECO:0000256" key="3">
    <source>
        <dbReference type="ARBA" id="ARBA00022692"/>
    </source>
</evidence>
<dbReference type="EMBL" id="BLXZ01000010">
    <property type="protein sequence ID" value="GFO70444.1"/>
    <property type="molecule type" value="Genomic_DNA"/>
</dbReference>
<feature type="transmembrane region" description="Helical" evidence="6">
    <location>
        <begin position="88"/>
        <end position="107"/>
    </location>
</feature>
<evidence type="ECO:0000256" key="5">
    <source>
        <dbReference type="ARBA" id="ARBA00023136"/>
    </source>
</evidence>
<sequence>MTIGDTIRDIIADKSDYFAKFIKFGIVGFSGVAVDFSITYLLKEKANCQKYLANTVGFVVAASYNYLLNRIWTFNSHNQYVLTEYMSFMVVSMVGLSINTVTLWLLVRKDKNFYLAKLFAIAVTMAWNFTANLLFTFRG</sequence>
<name>A0A6V8NF55_9BACT</name>
<dbReference type="AlphaFoldDB" id="A0A6V8NF55"/>
<evidence type="ECO:0000256" key="6">
    <source>
        <dbReference type="SAM" id="Phobius"/>
    </source>
</evidence>
<dbReference type="PANTHER" id="PTHR38459:SF1">
    <property type="entry name" value="PROPHAGE BACTOPRENOL-LINKED GLUCOSE TRANSLOCASE HOMOLOG"/>
    <property type="match status" value="1"/>
</dbReference>
<feature type="transmembrane region" description="Helical" evidence="6">
    <location>
        <begin position="51"/>
        <end position="68"/>
    </location>
</feature>
<keyword evidence="4 6" id="KW-1133">Transmembrane helix</keyword>
<dbReference type="RefSeq" id="WP_198424516.1">
    <property type="nucleotide sequence ID" value="NZ_BLXZ01000010.1"/>
</dbReference>
<evidence type="ECO:0000313" key="8">
    <source>
        <dbReference type="EMBL" id="GFO70444.1"/>
    </source>
</evidence>
<comment type="similarity">
    <text evidence="2">Belongs to the GtrA family.</text>
</comment>
<evidence type="ECO:0000256" key="2">
    <source>
        <dbReference type="ARBA" id="ARBA00009399"/>
    </source>
</evidence>
<proteinExistence type="inferred from homology"/>
<evidence type="ECO:0000313" key="9">
    <source>
        <dbReference type="Proteomes" id="UP000587586"/>
    </source>
</evidence>
<feature type="transmembrane region" description="Helical" evidence="6">
    <location>
        <begin position="114"/>
        <end position="135"/>
    </location>
</feature>
<comment type="caution">
    <text evidence="8">The sequence shown here is derived from an EMBL/GenBank/DDBJ whole genome shotgun (WGS) entry which is preliminary data.</text>
</comment>
<dbReference type="Proteomes" id="UP000587586">
    <property type="component" value="Unassembled WGS sequence"/>
</dbReference>
<dbReference type="InterPro" id="IPR051401">
    <property type="entry name" value="GtrA_CellWall_Glycosyl"/>
</dbReference>
<dbReference type="Pfam" id="PF04138">
    <property type="entry name" value="GtrA_DPMS_TM"/>
    <property type="match status" value="1"/>
</dbReference>
<evidence type="ECO:0000256" key="1">
    <source>
        <dbReference type="ARBA" id="ARBA00004141"/>
    </source>
</evidence>
<evidence type="ECO:0000256" key="4">
    <source>
        <dbReference type="ARBA" id="ARBA00022989"/>
    </source>
</evidence>
<keyword evidence="9" id="KW-1185">Reference proteome</keyword>
<feature type="transmembrane region" description="Helical" evidence="6">
    <location>
        <begin position="21"/>
        <end position="42"/>
    </location>
</feature>
<protein>
    <recommendedName>
        <fullName evidence="7">GtrA/DPMS transmembrane domain-containing protein</fullName>
    </recommendedName>
</protein>
<comment type="subcellular location">
    <subcellularLocation>
        <location evidence="1">Membrane</location>
        <topology evidence="1">Multi-pass membrane protein</topology>
    </subcellularLocation>
</comment>